<dbReference type="PANTHER" id="PTHR30175:SF1">
    <property type="entry name" value="PTS SYSTEM ARBUTIN-, CELLOBIOSE-, AND SALICIN-SPECIFIC EIIBC COMPONENT-RELATED"/>
    <property type="match status" value="1"/>
</dbReference>
<dbReference type="InterPro" id="IPR018113">
    <property type="entry name" value="PTrfase_EIIB_Cys"/>
</dbReference>
<evidence type="ECO:0000256" key="6">
    <source>
        <dbReference type="ARBA" id="ARBA00022683"/>
    </source>
</evidence>
<evidence type="ECO:0000259" key="14">
    <source>
        <dbReference type="PROSITE" id="PS51103"/>
    </source>
</evidence>
<evidence type="ECO:0000256" key="1">
    <source>
        <dbReference type="ARBA" id="ARBA00004651"/>
    </source>
</evidence>
<feature type="transmembrane region" description="Helical" evidence="12">
    <location>
        <begin position="248"/>
        <end position="269"/>
    </location>
</feature>
<evidence type="ECO:0000259" key="13">
    <source>
        <dbReference type="PROSITE" id="PS51098"/>
    </source>
</evidence>
<dbReference type="Proteomes" id="UP001438008">
    <property type="component" value="Unassembled WGS sequence"/>
</dbReference>
<evidence type="ECO:0000256" key="4">
    <source>
        <dbReference type="ARBA" id="ARBA00022597"/>
    </source>
</evidence>
<feature type="active site" description="Phosphocysteine intermediate; for EIIB activity" evidence="11">
    <location>
        <position position="28"/>
    </location>
</feature>
<dbReference type="PROSITE" id="PS01035">
    <property type="entry name" value="PTS_EIIB_TYPE_1_CYS"/>
    <property type="match status" value="1"/>
</dbReference>
<keyword evidence="4" id="KW-0762">Sugar transport</keyword>
<dbReference type="CDD" id="cd00212">
    <property type="entry name" value="PTS_IIB_glc"/>
    <property type="match status" value="1"/>
</dbReference>
<keyword evidence="2" id="KW-0813">Transport</keyword>
<feature type="transmembrane region" description="Helical" evidence="12">
    <location>
        <begin position="216"/>
        <end position="236"/>
    </location>
</feature>
<dbReference type="SUPFAM" id="SSF55604">
    <property type="entry name" value="Glucose permease domain IIB"/>
    <property type="match status" value="1"/>
</dbReference>
<feature type="transmembrane region" description="Helical" evidence="12">
    <location>
        <begin position="275"/>
        <end position="295"/>
    </location>
</feature>
<evidence type="ECO:0000313" key="15">
    <source>
        <dbReference type="EMBL" id="MEQ2471489.1"/>
    </source>
</evidence>
<feature type="transmembrane region" description="Helical" evidence="12">
    <location>
        <begin position="151"/>
        <end position="172"/>
    </location>
</feature>
<feature type="transmembrane region" description="Helical" evidence="12">
    <location>
        <begin position="111"/>
        <end position="139"/>
    </location>
</feature>
<evidence type="ECO:0000256" key="11">
    <source>
        <dbReference type="PROSITE-ProRule" id="PRU00421"/>
    </source>
</evidence>
<keyword evidence="7 12" id="KW-0812">Transmembrane</keyword>
<reference evidence="15 16" key="1">
    <citation type="submission" date="2024-03" db="EMBL/GenBank/DDBJ databases">
        <title>Human intestinal bacterial collection.</title>
        <authorList>
            <person name="Pauvert C."/>
            <person name="Hitch T.C.A."/>
            <person name="Clavel T."/>
        </authorList>
    </citation>
    <scope>NUCLEOTIDE SEQUENCE [LARGE SCALE GENOMIC DNA]</scope>
    <source>
        <strain evidence="15 16">CLA-AA-H132</strain>
    </source>
</reference>
<evidence type="ECO:0000313" key="16">
    <source>
        <dbReference type="Proteomes" id="UP001438008"/>
    </source>
</evidence>
<feature type="transmembrane region" description="Helical" evidence="12">
    <location>
        <begin position="361"/>
        <end position="380"/>
    </location>
</feature>
<keyword evidence="5" id="KW-0808">Transferase</keyword>
<keyword evidence="6" id="KW-0598">Phosphotransferase system</keyword>
<feature type="domain" description="PTS EIIB type-1" evidence="13">
    <location>
        <begin position="6"/>
        <end position="88"/>
    </location>
</feature>
<evidence type="ECO:0000256" key="12">
    <source>
        <dbReference type="SAM" id="Phobius"/>
    </source>
</evidence>
<dbReference type="Pfam" id="PF00367">
    <property type="entry name" value="PTS_EIIB"/>
    <property type="match status" value="1"/>
</dbReference>
<evidence type="ECO:0000256" key="7">
    <source>
        <dbReference type="ARBA" id="ARBA00022692"/>
    </source>
</evidence>
<feature type="transmembrane region" description="Helical" evidence="12">
    <location>
        <begin position="392"/>
        <end position="413"/>
    </location>
</feature>
<dbReference type="InterPro" id="IPR003352">
    <property type="entry name" value="PTS_EIIC"/>
</dbReference>
<evidence type="ECO:0000256" key="8">
    <source>
        <dbReference type="ARBA" id="ARBA00022777"/>
    </source>
</evidence>
<evidence type="ECO:0000256" key="2">
    <source>
        <dbReference type="ARBA" id="ARBA00022448"/>
    </source>
</evidence>
<dbReference type="Gene3D" id="3.30.1360.60">
    <property type="entry name" value="Glucose permease domain IIB"/>
    <property type="match status" value="1"/>
</dbReference>
<dbReference type="PROSITE" id="PS51103">
    <property type="entry name" value="PTS_EIIC_TYPE_1"/>
    <property type="match status" value="1"/>
</dbReference>
<dbReference type="InterPro" id="IPR001996">
    <property type="entry name" value="PTS_IIB_1"/>
</dbReference>
<name>A0ABV1FDM3_9FIRM</name>
<evidence type="ECO:0000256" key="5">
    <source>
        <dbReference type="ARBA" id="ARBA00022679"/>
    </source>
</evidence>
<dbReference type="InterPro" id="IPR036878">
    <property type="entry name" value="Glu_permease_IIB"/>
</dbReference>
<dbReference type="PANTHER" id="PTHR30175">
    <property type="entry name" value="PHOSPHOTRANSFERASE SYSTEM TRANSPORT PROTEIN"/>
    <property type="match status" value="1"/>
</dbReference>
<feature type="transmembrane region" description="Helical" evidence="12">
    <location>
        <begin position="184"/>
        <end position="210"/>
    </location>
</feature>
<feature type="domain" description="PTS EIIC type-1" evidence="14">
    <location>
        <begin position="113"/>
        <end position="460"/>
    </location>
</feature>
<accession>A0ABV1FDM3</accession>
<feature type="transmembrane region" description="Helical" evidence="12">
    <location>
        <begin position="302"/>
        <end position="324"/>
    </location>
</feature>
<sequence>MAKVNYADLALKIVEKIGKDNVISVTHCMTRLRFAVKDHTTVDLDGIKNISGVIGAVYAGEQVQVIMGKHLLDTYEQVVKQNNFKEEAVVEENLDTEPQKQGGIKGIANNILGYVVACVTPLIPAMIAAGMLKVVLLLIGKVVPTFSASETNIILSWIADAPFYFMPVIVAYGGAKKLKATPAYAMVVAASLLTPGWIEMVSAGQAVHLIGIPVRLLTYSSTLLPALLIAWVAAYIEKWSNKVIPGVFKNLLVGLITITVTGILAFTILGPLGSYAGSIIANVFLWLGNTVPWLGTGVLAFFLPWLVLTGMVWAISPFLALNIAELGFDAVLRPAYMCHNMAEAGAAIGVAFRAKDPEFKALAFSVAFECIVAGISEPAIYGVNLKLKRPMYAVMIGGAAGGVVAALLGATAYQMGWSNIWALPIFMETIPAMIAGILVSIVVAAVAAFIIGFDQNEAHV</sequence>
<dbReference type="RefSeq" id="WP_349163728.1">
    <property type="nucleotide sequence ID" value="NZ_JBBMFE010000002.1"/>
</dbReference>
<comment type="caution">
    <text evidence="15">The sequence shown here is derived from an EMBL/GenBank/DDBJ whole genome shotgun (WGS) entry which is preliminary data.</text>
</comment>
<keyword evidence="8" id="KW-0418">Kinase</keyword>
<keyword evidence="16" id="KW-1185">Reference proteome</keyword>
<evidence type="ECO:0000256" key="10">
    <source>
        <dbReference type="ARBA" id="ARBA00023136"/>
    </source>
</evidence>
<keyword evidence="10 12" id="KW-0472">Membrane</keyword>
<evidence type="ECO:0000256" key="9">
    <source>
        <dbReference type="ARBA" id="ARBA00022989"/>
    </source>
</evidence>
<organism evidence="15 16">
    <name type="scientific">Laedolimicola intestinihominis</name>
    <dbReference type="NCBI Taxonomy" id="3133166"/>
    <lineage>
        <taxon>Bacteria</taxon>
        <taxon>Bacillati</taxon>
        <taxon>Bacillota</taxon>
        <taxon>Clostridia</taxon>
        <taxon>Lachnospirales</taxon>
        <taxon>Lachnospiraceae</taxon>
        <taxon>Laedolimicola</taxon>
    </lineage>
</organism>
<keyword evidence="3" id="KW-1003">Cell membrane</keyword>
<dbReference type="Pfam" id="PF02378">
    <property type="entry name" value="PTS_EIIC"/>
    <property type="match status" value="1"/>
</dbReference>
<dbReference type="InterPro" id="IPR013013">
    <property type="entry name" value="PTS_EIIC_1"/>
</dbReference>
<evidence type="ECO:0000256" key="3">
    <source>
        <dbReference type="ARBA" id="ARBA00022475"/>
    </source>
</evidence>
<dbReference type="PROSITE" id="PS51098">
    <property type="entry name" value="PTS_EIIB_TYPE_1"/>
    <property type="match status" value="1"/>
</dbReference>
<feature type="transmembrane region" description="Helical" evidence="12">
    <location>
        <begin position="433"/>
        <end position="453"/>
    </location>
</feature>
<proteinExistence type="predicted"/>
<gene>
    <name evidence="15" type="ORF">WMO29_03130</name>
</gene>
<keyword evidence="9 12" id="KW-1133">Transmembrane helix</keyword>
<dbReference type="EMBL" id="JBBMFE010000002">
    <property type="protein sequence ID" value="MEQ2471489.1"/>
    <property type="molecule type" value="Genomic_DNA"/>
</dbReference>
<comment type="subcellular location">
    <subcellularLocation>
        <location evidence="1">Cell membrane</location>
        <topology evidence="1">Multi-pass membrane protein</topology>
    </subcellularLocation>
</comment>
<dbReference type="InterPro" id="IPR050558">
    <property type="entry name" value="PTS_Sugar-Specific_Components"/>
</dbReference>
<protein>
    <submittedName>
        <fullName evidence="15">PTS transporter subunit EIIC</fullName>
    </submittedName>
</protein>